<feature type="transmembrane region" description="Helical" evidence="5">
    <location>
        <begin position="118"/>
        <end position="141"/>
    </location>
</feature>
<evidence type="ECO:0000256" key="2">
    <source>
        <dbReference type="ARBA" id="ARBA00022692"/>
    </source>
</evidence>
<protein>
    <recommendedName>
        <fullName evidence="7">WAT1-related protein</fullName>
    </recommendedName>
</protein>
<keyword evidence="3 5" id="KW-1133">Transmembrane helix</keyword>
<dbReference type="InterPro" id="IPR030184">
    <property type="entry name" value="WAT1-related"/>
</dbReference>
<evidence type="ECO:0000256" key="1">
    <source>
        <dbReference type="ARBA" id="ARBA00004141"/>
    </source>
</evidence>
<keyword evidence="2 5" id="KW-0812">Transmembrane</keyword>
<name>A0A2N9I1V6_FAGSY</name>
<accession>A0A2N9I1V6</accession>
<reference evidence="6" key="1">
    <citation type="submission" date="2018-02" db="EMBL/GenBank/DDBJ databases">
        <authorList>
            <person name="Cohen D.B."/>
            <person name="Kent A.D."/>
        </authorList>
    </citation>
    <scope>NUCLEOTIDE SEQUENCE</scope>
</reference>
<gene>
    <name evidence="6" type="ORF">FSB_LOCUS47918</name>
</gene>
<sequence>MNVDSYKDGVLPFAAMVMLEVGNVGMATLGKAAMTSIKYSSPTLAVAMGNLIPGFTFLLAVIFRMEKLALRSTVSQAKIIGTIVTISGAFIVTFYKGPPVLKVSSSLKSSLQLPLPQMSNWVLGGLLLTITCLSSATWNIVQGIHGSVIHNTVLVWCLYKKGPVYVALFKPLGTAIAVVMAIIFLGETPHLGSLIGAIVIAFGFYTVMWGQAKEKVMVADNVHSLESSTQKTPLLQNT</sequence>
<dbReference type="AlphaFoldDB" id="A0A2N9I1V6"/>
<dbReference type="EMBL" id="OIVN01004935">
    <property type="protein sequence ID" value="SPD20036.1"/>
    <property type="molecule type" value="Genomic_DNA"/>
</dbReference>
<feature type="transmembrane region" description="Helical" evidence="5">
    <location>
        <begin position="44"/>
        <end position="65"/>
    </location>
</feature>
<feature type="transmembrane region" description="Helical" evidence="5">
    <location>
        <begin position="191"/>
        <end position="209"/>
    </location>
</feature>
<comment type="subcellular location">
    <subcellularLocation>
        <location evidence="1">Membrane</location>
        <topology evidence="1">Multi-pass membrane protein</topology>
    </subcellularLocation>
</comment>
<organism evidence="6">
    <name type="scientific">Fagus sylvatica</name>
    <name type="common">Beechnut</name>
    <dbReference type="NCBI Taxonomy" id="28930"/>
    <lineage>
        <taxon>Eukaryota</taxon>
        <taxon>Viridiplantae</taxon>
        <taxon>Streptophyta</taxon>
        <taxon>Embryophyta</taxon>
        <taxon>Tracheophyta</taxon>
        <taxon>Spermatophyta</taxon>
        <taxon>Magnoliopsida</taxon>
        <taxon>eudicotyledons</taxon>
        <taxon>Gunneridae</taxon>
        <taxon>Pentapetalae</taxon>
        <taxon>rosids</taxon>
        <taxon>fabids</taxon>
        <taxon>Fagales</taxon>
        <taxon>Fagaceae</taxon>
        <taxon>Fagus</taxon>
    </lineage>
</organism>
<dbReference type="GO" id="GO:0022857">
    <property type="term" value="F:transmembrane transporter activity"/>
    <property type="evidence" value="ECO:0007669"/>
    <property type="project" value="InterPro"/>
</dbReference>
<feature type="transmembrane region" description="Helical" evidence="5">
    <location>
        <begin position="77"/>
        <end position="98"/>
    </location>
</feature>
<dbReference type="PANTHER" id="PTHR31218">
    <property type="entry name" value="WAT1-RELATED PROTEIN"/>
    <property type="match status" value="1"/>
</dbReference>
<dbReference type="InterPro" id="IPR037185">
    <property type="entry name" value="EmrE-like"/>
</dbReference>
<evidence type="ECO:0008006" key="7">
    <source>
        <dbReference type="Google" id="ProtNLM"/>
    </source>
</evidence>
<keyword evidence="4 5" id="KW-0472">Membrane</keyword>
<evidence type="ECO:0000256" key="3">
    <source>
        <dbReference type="ARBA" id="ARBA00022989"/>
    </source>
</evidence>
<proteinExistence type="predicted"/>
<evidence type="ECO:0000313" key="6">
    <source>
        <dbReference type="EMBL" id="SPD20036.1"/>
    </source>
</evidence>
<evidence type="ECO:0000256" key="4">
    <source>
        <dbReference type="ARBA" id="ARBA00023136"/>
    </source>
</evidence>
<dbReference type="SUPFAM" id="SSF103481">
    <property type="entry name" value="Multidrug resistance efflux transporter EmrE"/>
    <property type="match status" value="1"/>
</dbReference>
<dbReference type="GO" id="GO:0016020">
    <property type="term" value="C:membrane"/>
    <property type="evidence" value="ECO:0007669"/>
    <property type="project" value="InterPro"/>
</dbReference>
<evidence type="ECO:0000256" key="5">
    <source>
        <dbReference type="SAM" id="Phobius"/>
    </source>
</evidence>
<feature type="transmembrane region" description="Helical" evidence="5">
    <location>
        <begin position="162"/>
        <end position="185"/>
    </location>
</feature>